<protein>
    <submittedName>
        <fullName evidence="1">Uncharacterized protein</fullName>
    </submittedName>
</protein>
<proteinExistence type="predicted"/>
<gene>
    <name evidence="1" type="ORF">AMTR_s00009p00269030</name>
</gene>
<sequence length="65" mass="7173">MNSSFVDAINQAQGNPHEILSVIGFLFNSLLEAFEAFIKVDSKSRRQYKTKNVKGKAPATNSRAS</sequence>
<evidence type="ECO:0000313" key="1">
    <source>
        <dbReference type="EMBL" id="ERM95248.1"/>
    </source>
</evidence>
<dbReference type="Proteomes" id="UP000017836">
    <property type="component" value="Unassembled WGS sequence"/>
</dbReference>
<evidence type="ECO:0000313" key="2">
    <source>
        <dbReference type="Proteomes" id="UP000017836"/>
    </source>
</evidence>
<dbReference type="Gramene" id="ERM95248">
    <property type="protein sequence ID" value="ERM95248"/>
    <property type="gene ID" value="AMTR_s00009p00269030"/>
</dbReference>
<dbReference type="HOGENOM" id="CLU_2852632_0_0_1"/>
<dbReference type="EMBL" id="KI397501">
    <property type="protein sequence ID" value="ERM95248.1"/>
    <property type="molecule type" value="Genomic_DNA"/>
</dbReference>
<keyword evidence="2" id="KW-1185">Reference proteome</keyword>
<accession>W1NID1</accession>
<name>W1NID1_AMBTC</name>
<reference evidence="2" key="1">
    <citation type="journal article" date="2013" name="Science">
        <title>The Amborella genome and the evolution of flowering plants.</title>
        <authorList>
            <consortium name="Amborella Genome Project"/>
        </authorList>
    </citation>
    <scope>NUCLEOTIDE SEQUENCE [LARGE SCALE GENOMIC DNA]</scope>
</reference>
<organism evidence="1 2">
    <name type="scientific">Amborella trichopoda</name>
    <dbReference type="NCBI Taxonomy" id="13333"/>
    <lineage>
        <taxon>Eukaryota</taxon>
        <taxon>Viridiplantae</taxon>
        <taxon>Streptophyta</taxon>
        <taxon>Embryophyta</taxon>
        <taxon>Tracheophyta</taxon>
        <taxon>Spermatophyta</taxon>
        <taxon>Magnoliopsida</taxon>
        <taxon>Amborellales</taxon>
        <taxon>Amborellaceae</taxon>
        <taxon>Amborella</taxon>
    </lineage>
</organism>
<dbReference type="AlphaFoldDB" id="W1NID1"/>